<protein>
    <recommendedName>
        <fullName evidence="2">RNase H type-1 domain-containing protein</fullName>
    </recommendedName>
</protein>
<feature type="region of interest" description="Disordered" evidence="1">
    <location>
        <begin position="1"/>
        <end position="35"/>
    </location>
</feature>
<evidence type="ECO:0000256" key="1">
    <source>
        <dbReference type="SAM" id="MobiDB-lite"/>
    </source>
</evidence>
<gene>
    <name evidence="3" type="ORF">IFM89_003810</name>
</gene>
<organism evidence="3 4">
    <name type="scientific">Coptis chinensis</name>
    <dbReference type="NCBI Taxonomy" id="261450"/>
    <lineage>
        <taxon>Eukaryota</taxon>
        <taxon>Viridiplantae</taxon>
        <taxon>Streptophyta</taxon>
        <taxon>Embryophyta</taxon>
        <taxon>Tracheophyta</taxon>
        <taxon>Spermatophyta</taxon>
        <taxon>Magnoliopsida</taxon>
        <taxon>Ranunculales</taxon>
        <taxon>Ranunculaceae</taxon>
        <taxon>Coptidoideae</taxon>
        <taxon>Coptis</taxon>
    </lineage>
</organism>
<dbReference type="InterPro" id="IPR002156">
    <property type="entry name" value="RNaseH_domain"/>
</dbReference>
<sequence>MMKKKKKATGEEEGKESRWRIGGEEEGNGAAAGEKDLGFRTYGNQKGHGRLFTGQLQEGESGVIHVAQSINKIAPPPWYCLNLVLNIQKLCTEFESISFIHVFRETNRLANHLASLGGCLDENIVYFVPPLDLESDTIVKEEVANRLYTILS</sequence>
<evidence type="ECO:0000313" key="3">
    <source>
        <dbReference type="EMBL" id="KAF9587534.1"/>
    </source>
</evidence>
<dbReference type="OrthoDB" id="1435161at2759"/>
<dbReference type="AlphaFoldDB" id="A0A835GUE9"/>
<feature type="domain" description="RNase H type-1" evidence="2">
    <location>
        <begin position="69"/>
        <end position="115"/>
    </location>
</feature>
<dbReference type="Proteomes" id="UP000631114">
    <property type="component" value="Unassembled WGS sequence"/>
</dbReference>
<evidence type="ECO:0000313" key="4">
    <source>
        <dbReference type="Proteomes" id="UP000631114"/>
    </source>
</evidence>
<feature type="compositionally biased region" description="Basic and acidic residues" evidence="1">
    <location>
        <begin position="8"/>
        <end position="23"/>
    </location>
</feature>
<reference evidence="3 4" key="1">
    <citation type="submission" date="2020-10" db="EMBL/GenBank/DDBJ databases">
        <title>The Coptis chinensis genome and diversification of protoberbering-type alkaloids.</title>
        <authorList>
            <person name="Wang B."/>
            <person name="Shu S."/>
            <person name="Song C."/>
            <person name="Liu Y."/>
        </authorList>
    </citation>
    <scope>NUCLEOTIDE SEQUENCE [LARGE SCALE GENOMIC DNA]</scope>
    <source>
        <strain evidence="3">HL-2020</strain>
        <tissue evidence="3">Leaf</tissue>
    </source>
</reference>
<dbReference type="Pfam" id="PF13456">
    <property type="entry name" value="RVT_3"/>
    <property type="match status" value="1"/>
</dbReference>
<accession>A0A835GUE9</accession>
<dbReference type="GO" id="GO:0004523">
    <property type="term" value="F:RNA-DNA hybrid ribonuclease activity"/>
    <property type="evidence" value="ECO:0007669"/>
    <property type="project" value="InterPro"/>
</dbReference>
<name>A0A835GUE9_9MAGN</name>
<dbReference type="GO" id="GO:0003676">
    <property type="term" value="F:nucleic acid binding"/>
    <property type="evidence" value="ECO:0007669"/>
    <property type="project" value="InterPro"/>
</dbReference>
<dbReference type="EMBL" id="JADFTS010000009">
    <property type="protein sequence ID" value="KAF9587534.1"/>
    <property type="molecule type" value="Genomic_DNA"/>
</dbReference>
<proteinExistence type="predicted"/>
<evidence type="ECO:0000259" key="2">
    <source>
        <dbReference type="Pfam" id="PF13456"/>
    </source>
</evidence>
<comment type="caution">
    <text evidence="3">The sequence shown here is derived from an EMBL/GenBank/DDBJ whole genome shotgun (WGS) entry which is preliminary data.</text>
</comment>
<keyword evidence="4" id="KW-1185">Reference proteome</keyword>